<dbReference type="EMBL" id="BOMN01000106">
    <property type="protein sequence ID" value="GIE24230.1"/>
    <property type="molecule type" value="Genomic_DNA"/>
</dbReference>
<proteinExistence type="predicted"/>
<comment type="caution">
    <text evidence="1">The sequence shown here is derived from an EMBL/GenBank/DDBJ whole genome shotgun (WGS) entry which is preliminary data.</text>
</comment>
<sequence>MFRYGRISPVDVRTVVVEGYYEVLALHRYLFECKGEDLSSEYAGSPFVAAIQNRLADALEAADPGPGWTKWRAAERHQHRVDAVRQHLSDAGHWNAMSREQREAYVEDLLAPLRIASDLLDDLVAVQADPVPTRSTDSPARDQ</sequence>
<organism evidence="1 2">
    <name type="scientific">Winogradskya humida</name>
    <dbReference type="NCBI Taxonomy" id="113566"/>
    <lineage>
        <taxon>Bacteria</taxon>
        <taxon>Bacillati</taxon>
        <taxon>Actinomycetota</taxon>
        <taxon>Actinomycetes</taxon>
        <taxon>Micromonosporales</taxon>
        <taxon>Micromonosporaceae</taxon>
        <taxon>Winogradskya</taxon>
    </lineage>
</organism>
<dbReference type="Proteomes" id="UP000603200">
    <property type="component" value="Unassembled WGS sequence"/>
</dbReference>
<reference evidence="1 2" key="1">
    <citation type="submission" date="2021-01" db="EMBL/GenBank/DDBJ databases">
        <title>Whole genome shotgun sequence of Actinoplanes humidus NBRC 14915.</title>
        <authorList>
            <person name="Komaki H."/>
            <person name="Tamura T."/>
        </authorList>
    </citation>
    <scope>NUCLEOTIDE SEQUENCE [LARGE SCALE GENOMIC DNA]</scope>
    <source>
        <strain evidence="1 2">NBRC 14915</strain>
    </source>
</reference>
<gene>
    <name evidence="1" type="ORF">Ahu01nite_073320</name>
</gene>
<keyword evidence="2" id="KW-1185">Reference proteome</keyword>
<evidence type="ECO:0008006" key="3">
    <source>
        <dbReference type="Google" id="ProtNLM"/>
    </source>
</evidence>
<accession>A0ABQ4A030</accession>
<evidence type="ECO:0000313" key="2">
    <source>
        <dbReference type="Proteomes" id="UP000603200"/>
    </source>
</evidence>
<evidence type="ECO:0000313" key="1">
    <source>
        <dbReference type="EMBL" id="GIE24230.1"/>
    </source>
</evidence>
<protein>
    <recommendedName>
        <fullName evidence="3">Nucleotidyltransferase AbiEii toxin of type IV toxin-antitoxin system</fullName>
    </recommendedName>
</protein>
<name>A0ABQ4A030_9ACTN</name>